<feature type="domain" description="Pirin N-terminal" evidence="3">
    <location>
        <begin position="40"/>
        <end position="128"/>
    </location>
</feature>
<reference evidence="4 5" key="1">
    <citation type="submission" date="2016-11" db="EMBL/GenBank/DDBJ databases">
        <authorList>
            <person name="Jaros S."/>
            <person name="Januszkiewicz K."/>
            <person name="Wedrychowicz H."/>
        </authorList>
    </citation>
    <scope>NUCLEOTIDE SEQUENCE [LARGE SCALE GENOMIC DNA]</scope>
    <source>
        <strain evidence="4 5">GAS138</strain>
    </source>
</reference>
<dbReference type="PANTHER" id="PTHR13903:SF8">
    <property type="entry name" value="PIRIN"/>
    <property type="match status" value="1"/>
</dbReference>
<accession>A0A1M5KFL6</accession>
<evidence type="ECO:0000313" key="4">
    <source>
        <dbReference type="EMBL" id="SHG51505.1"/>
    </source>
</evidence>
<evidence type="ECO:0000256" key="1">
    <source>
        <dbReference type="ARBA" id="ARBA00008416"/>
    </source>
</evidence>
<dbReference type="PANTHER" id="PTHR13903">
    <property type="entry name" value="PIRIN-RELATED"/>
    <property type="match status" value="1"/>
</dbReference>
<dbReference type="Gene3D" id="2.60.120.10">
    <property type="entry name" value="Jelly Rolls"/>
    <property type="match status" value="2"/>
</dbReference>
<dbReference type="InterPro" id="IPR011051">
    <property type="entry name" value="RmlC_Cupin_sf"/>
</dbReference>
<evidence type="ECO:0000259" key="3">
    <source>
        <dbReference type="Pfam" id="PF02678"/>
    </source>
</evidence>
<dbReference type="AlphaFoldDB" id="A0A1M5KFL6"/>
<dbReference type="SUPFAM" id="SSF51182">
    <property type="entry name" value="RmlC-like cupins"/>
    <property type="match status" value="1"/>
</dbReference>
<dbReference type="InterPro" id="IPR014710">
    <property type="entry name" value="RmlC-like_jellyroll"/>
</dbReference>
<dbReference type="InterPro" id="IPR003829">
    <property type="entry name" value="Pirin_N_dom"/>
</dbReference>
<dbReference type="OrthoDB" id="9780903at2"/>
<comment type="similarity">
    <text evidence="1 2">Belongs to the pirin family.</text>
</comment>
<dbReference type="InterPro" id="IPR012093">
    <property type="entry name" value="Pirin"/>
</dbReference>
<evidence type="ECO:0000313" key="5">
    <source>
        <dbReference type="Proteomes" id="UP000189796"/>
    </source>
</evidence>
<protein>
    <submittedName>
        <fullName evidence="4">Redox-sensitive bicupin YhaK, pirin superfamily</fullName>
    </submittedName>
</protein>
<sequence>MKTDAVFTRPIHAEETSRQIALRTRGHSHGRVTRLVSPGDIGELIKPFVFLDYFDADPATAPEFGFHPHSGIATLTVILAGQAFYKETTGREGVIETGGVEWMRASSGVWHTGGMFGKERITGFQLWVAMPPELELAEPQSQYLGASDFHFAGPARVIAGEYDGVKSIVESPSGITYLDVRLKAGERWIFHPTKGHDVAWIASHQGILTTPEQVSMGEVAVFEEGDQAIEFEALSDAGFILGSAVKHPYDLVTGRYSVHTNADSLRIGESNITDIGRRLHNQGVLGAQDTEDRRD</sequence>
<dbReference type="PIRSF" id="PIRSF006232">
    <property type="entry name" value="Pirin"/>
    <property type="match status" value="1"/>
</dbReference>
<dbReference type="RefSeq" id="WP_079600919.1">
    <property type="nucleotide sequence ID" value="NZ_LT670817.1"/>
</dbReference>
<evidence type="ECO:0000256" key="2">
    <source>
        <dbReference type="RuleBase" id="RU003457"/>
    </source>
</evidence>
<dbReference type="Pfam" id="PF02678">
    <property type="entry name" value="Pirin"/>
    <property type="match status" value="1"/>
</dbReference>
<name>A0A1M5KFL6_9BRAD</name>
<proteinExistence type="inferred from homology"/>
<organism evidence="4 5">
    <name type="scientific">Bradyrhizobium erythrophlei</name>
    <dbReference type="NCBI Taxonomy" id="1437360"/>
    <lineage>
        <taxon>Bacteria</taxon>
        <taxon>Pseudomonadati</taxon>
        <taxon>Pseudomonadota</taxon>
        <taxon>Alphaproteobacteria</taxon>
        <taxon>Hyphomicrobiales</taxon>
        <taxon>Nitrobacteraceae</taxon>
        <taxon>Bradyrhizobium</taxon>
    </lineage>
</organism>
<dbReference type="Proteomes" id="UP000189796">
    <property type="component" value="Chromosome I"/>
</dbReference>
<dbReference type="EMBL" id="LT670817">
    <property type="protein sequence ID" value="SHG51505.1"/>
    <property type="molecule type" value="Genomic_DNA"/>
</dbReference>
<gene>
    <name evidence="4" type="ORF">SAMN05443248_1809</name>
</gene>